<dbReference type="InterPro" id="IPR001296">
    <property type="entry name" value="Glyco_trans_1"/>
</dbReference>
<reference evidence="3" key="1">
    <citation type="submission" date="2017-09" db="EMBL/GenBank/DDBJ databases">
        <title>Depth-based differentiation of microbial function through sediment-hosted aquifers and enrichment of novel symbionts in the deep terrestrial subsurface.</title>
        <authorList>
            <person name="Probst A.J."/>
            <person name="Ladd B."/>
            <person name="Jarett J.K."/>
            <person name="Geller-Mcgrath D.E."/>
            <person name="Sieber C.M.K."/>
            <person name="Emerson J.B."/>
            <person name="Anantharaman K."/>
            <person name="Thomas B.C."/>
            <person name="Malmstrom R."/>
            <person name="Stieglmeier M."/>
            <person name="Klingl A."/>
            <person name="Woyke T."/>
            <person name="Ryan C.M."/>
            <person name="Banfield J.F."/>
        </authorList>
    </citation>
    <scope>NUCLEOTIDE SEQUENCE [LARGE SCALE GENOMIC DNA]</scope>
</reference>
<dbReference type="Gene3D" id="3.40.50.2000">
    <property type="entry name" value="Glycogen Phosphorylase B"/>
    <property type="match status" value="2"/>
</dbReference>
<comment type="caution">
    <text evidence="2">The sequence shown here is derived from an EMBL/GenBank/DDBJ whole genome shotgun (WGS) entry which is preliminary data.</text>
</comment>
<sequence length="377" mass="43090">MRIAQVACVSPLATGGIATGARLTEQLLGDEHEIVNFNPDSVSPWLKYGYGAFLPQLLWLLPRFDYIYLHYPFFGTAEIIWLLKSFAPKRPKLIIHYHMDVKNLSLFAKIASWPSRLIRRSLFSQAEYIVSASLDYIKTSNIKKYYHSYPEKFREIPFGIDLKKFQPKIINQTSTNPLLQQTKEIIHYINDHFIKKSRLDLLFVGGLDDAHYFKGIDVMFRALSGLTAKSWRLKIIGDGNRRADYEKMADTLGLSKKIEFAGRLSETELIRSYQNSDLLLLPSINSNEAFGLVLIEALACGVPVIASDLTGVRRVFNNNKEGLLVAPGSAADLKNKLDYILDNEDKRREMAQAARLLAKNKYDWHLMQKNLKKLFKV</sequence>
<dbReference type="CDD" id="cd03801">
    <property type="entry name" value="GT4_PimA-like"/>
    <property type="match status" value="1"/>
</dbReference>
<organism evidence="2 3">
    <name type="scientific">Candidatus Falkowbacteria bacterium CG10_big_fil_rev_8_21_14_0_10_37_18</name>
    <dbReference type="NCBI Taxonomy" id="1974562"/>
    <lineage>
        <taxon>Bacteria</taxon>
        <taxon>Candidatus Falkowiibacteriota</taxon>
    </lineage>
</organism>
<protein>
    <recommendedName>
        <fullName evidence="1">Glycosyl transferase family 1 domain-containing protein</fullName>
    </recommendedName>
</protein>
<name>A0A2H0V8Y9_9BACT</name>
<evidence type="ECO:0000313" key="2">
    <source>
        <dbReference type="EMBL" id="PIR95562.1"/>
    </source>
</evidence>
<dbReference type="Proteomes" id="UP000229972">
    <property type="component" value="Unassembled WGS sequence"/>
</dbReference>
<proteinExistence type="predicted"/>
<dbReference type="EMBL" id="PFAL01000017">
    <property type="protein sequence ID" value="PIR95562.1"/>
    <property type="molecule type" value="Genomic_DNA"/>
</dbReference>
<evidence type="ECO:0000313" key="3">
    <source>
        <dbReference type="Proteomes" id="UP000229972"/>
    </source>
</evidence>
<accession>A0A2H0V8Y9</accession>
<dbReference type="AlphaFoldDB" id="A0A2H0V8Y9"/>
<dbReference type="SUPFAM" id="SSF53756">
    <property type="entry name" value="UDP-Glycosyltransferase/glycogen phosphorylase"/>
    <property type="match status" value="1"/>
</dbReference>
<dbReference type="Pfam" id="PF00534">
    <property type="entry name" value="Glycos_transf_1"/>
    <property type="match status" value="1"/>
</dbReference>
<evidence type="ECO:0000259" key="1">
    <source>
        <dbReference type="Pfam" id="PF00534"/>
    </source>
</evidence>
<feature type="domain" description="Glycosyl transferase family 1" evidence="1">
    <location>
        <begin position="190"/>
        <end position="355"/>
    </location>
</feature>
<dbReference type="PANTHER" id="PTHR12526">
    <property type="entry name" value="GLYCOSYLTRANSFERASE"/>
    <property type="match status" value="1"/>
</dbReference>
<gene>
    <name evidence="2" type="ORF">COT93_02015</name>
</gene>
<dbReference type="GO" id="GO:0016757">
    <property type="term" value="F:glycosyltransferase activity"/>
    <property type="evidence" value="ECO:0007669"/>
    <property type="project" value="InterPro"/>
</dbReference>